<dbReference type="EMBL" id="MPUH01000754">
    <property type="protein sequence ID" value="OMJ74389.1"/>
    <property type="molecule type" value="Genomic_DNA"/>
</dbReference>
<evidence type="ECO:0000313" key="2">
    <source>
        <dbReference type="Proteomes" id="UP000187209"/>
    </source>
</evidence>
<dbReference type="Proteomes" id="UP000187209">
    <property type="component" value="Unassembled WGS sequence"/>
</dbReference>
<keyword evidence="2" id="KW-1185">Reference proteome</keyword>
<accession>A0A1R2BC79</accession>
<gene>
    <name evidence="1" type="ORF">SteCoe_26682</name>
</gene>
<sequence>MKLICDGDADLLVTLSLIYGHGAILAKKTPLFGKSSKKILHPENLSSVFVNFYTEFSEISEFLGNLHLTPLEIQYLYVDLNIAKDKDIAHLSALLYSLQQFSSIEILCILSSQMNYVDLWLTFSRYYSRIFQNKKGIVQELIFGNGGVYFKEIGQVEDCLLVLCENE</sequence>
<dbReference type="AlphaFoldDB" id="A0A1R2BC79"/>
<name>A0A1R2BC79_9CILI</name>
<comment type="caution">
    <text evidence="1">The sequence shown here is derived from an EMBL/GenBank/DDBJ whole genome shotgun (WGS) entry which is preliminary data.</text>
</comment>
<protein>
    <submittedName>
        <fullName evidence="1">Uncharacterized protein</fullName>
    </submittedName>
</protein>
<organism evidence="1 2">
    <name type="scientific">Stentor coeruleus</name>
    <dbReference type="NCBI Taxonomy" id="5963"/>
    <lineage>
        <taxon>Eukaryota</taxon>
        <taxon>Sar</taxon>
        <taxon>Alveolata</taxon>
        <taxon>Ciliophora</taxon>
        <taxon>Postciliodesmatophora</taxon>
        <taxon>Heterotrichea</taxon>
        <taxon>Heterotrichida</taxon>
        <taxon>Stentoridae</taxon>
        <taxon>Stentor</taxon>
    </lineage>
</organism>
<proteinExistence type="predicted"/>
<evidence type="ECO:0000313" key="1">
    <source>
        <dbReference type="EMBL" id="OMJ74389.1"/>
    </source>
</evidence>
<reference evidence="1 2" key="1">
    <citation type="submission" date="2016-11" db="EMBL/GenBank/DDBJ databases">
        <title>The macronuclear genome of Stentor coeruleus: a giant cell with tiny introns.</title>
        <authorList>
            <person name="Slabodnick M."/>
            <person name="Ruby J.G."/>
            <person name="Reiff S.B."/>
            <person name="Swart E.C."/>
            <person name="Gosai S."/>
            <person name="Prabakaran S."/>
            <person name="Witkowska E."/>
            <person name="Larue G.E."/>
            <person name="Fisher S."/>
            <person name="Freeman R.M."/>
            <person name="Gunawardena J."/>
            <person name="Chu W."/>
            <person name="Stover N.A."/>
            <person name="Gregory B.D."/>
            <person name="Nowacki M."/>
            <person name="Derisi J."/>
            <person name="Roy S.W."/>
            <person name="Marshall W.F."/>
            <person name="Sood P."/>
        </authorList>
    </citation>
    <scope>NUCLEOTIDE SEQUENCE [LARGE SCALE GENOMIC DNA]</scope>
    <source>
        <strain evidence="1">WM001</strain>
    </source>
</reference>